<dbReference type="EMBL" id="NAJP01000045">
    <property type="protein sequence ID" value="TKA38462.1"/>
    <property type="molecule type" value="Genomic_DNA"/>
</dbReference>
<dbReference type="STRING" id="329885.A0A4U0USN8"/>
<evidence type="ECO:0000259" key="8">
    <source>
        <dbReference type="PROSITE" id="PS51767"/>
    </source>
</evidence>
<dbReference type="InterPro" id="IPR033121">
    <property type="entry name" value="PEPTIDASE_A1"/>
</dbReference>
<organism evidence="9 10">
    <name type="scientific">Friedmanniomyces endolithicus</name>
    <dbReference type="NCBI Taxonomy" id="329885"/>
    <lineage>
        <taxon>Eukaryota</taxon>
        <taxon>Fungi</taxon>
        <taxon>Dikarya</taxon>
        <taxon>Ascomycota</taxon>
        <taxon>Pezizomycotina</taxon>
        <taxon>Dothideomycetes</taxon>
        <taxon>Dothideomycetidae</taxon>
        <taxon>Mycosphaerellales</taxon>
        <taxon>Teratosphaeriaceae</taxon>
        <taxon>Friedmanniomyces</taxon>
    </lineage>
</organism>
<dbReference type="PANTHER" id="PTHR15549">
    <property type="entry name" value="PAIRED IMMUNOGLOBULIN-LIKE TYPE 2 RECEPTOR"/>
    <property type="match status" value="1"/>
</dbReference>
<evidence type="ECO:0000256" key="7">
    <source>
        <dbReference type="SAM" id="SignalP"/>
    </source>
</evidence>
<keyword evidence="7" id="KW-0732">Signal</keyword>
<protein>
    <recommendedName>
        <fullName evidence="8">Peptidase A1 domain-containing protein</fullName>
    </recommendedName>
</protein>
<keyword evidence="2 6" id="KW-0812">Transmembrane</keyword>
<dbReference type="Gene3D" id="2.40.70.10">
    <property type="entry name" value="Acid Proteases"/>
    <property type="match status" value="2"/>
</dbReference>
<accession>A0A4U0USN8</accession>
<dbReference type="PROSITE" id="PS51767">
    <property type="entry name" value="PEPTIDASE_A1"/>
    <property type="match status" value="1"/>
</dbReference>
<dbReference type="GO" id="GO:0016020">
    <property type="term" value="C:membrane"/>
    <property type="evidence" value="ECO:0007669"/>
    <property type="project" value="UniProtKB-SubCell"/>
</dbReference>
<dbReference type="InterPro" id="IPR034164">
    <property type="entry name" value="Pepsin-like_dom"/>
</dbReference>
<feature type="transmembrane region" description="Helical" evidence="6">
    <location>
        <begin position="445"/>
        <end position="468"/>
    </location>
</feature>
<sequence length="723" mass="77552">MRSLLDHLLLLPSALLALSVQCALAGPLEVRDTNNTVIAAPIAFAPDESWDGIDGSWSSFTVRIGTPAQYIRTFVSFASWQTLAVLPQGCQGASDYNSCAGTRGYIFNESASTTFQNIGLYAWGIEENLGLPGNALYGYDTVGLGGAGEKGPILANTTVGGFAVDDFYLGIFGINPKPTNFTSFDGPSPSFMTQLKEQKYIASVSASYTAGAPYRFSGVLASLTLGGYDSSKFVENNVEFDFAADNSRDIVVGVQSINTPSVNSSNPVATELLPGAIYMYIDSTVPQIWLPLEACKVFEYEFGLVYDNTTELYLVNDTLHQSLLQKNASITFSLAQSTTGGNTVEITLPYASFDLTASPPYQGLTNQTRYFPLTPAANETQYTIGRTFLQEAYLTVDWEAQRFNVSQVVWNEGAQTSLVAIPPFTGQSTTSSTNQSSSSGLSGGAIGGIVAGIVAILALLALLLFWYLHRKNRAAKAKAAQEEKLGEVERNSDLSAADANARGREQNVFIKAELEGSMPVAAADAESEHRRLLSSNGSGAPATPGTIGAPSSLNYFPNRGSSAYSPSTPTPGEGTQSSSHSDSNGTYQTHSTMLSPLSPSNASEADSKERQIYEMAGDMPTIKEKDGKALSEKEAMARRERIYNGVDSPPRSAVALDEPWAEAPRERRTVNPEEVVMTDRLAPPENDSLVRHRAFSFEELRTQGAKTEGTSTSASSDDLYTAR</sequence>
<name>A0A4U0USN8_9PEZI</name>
<keyword evidence="4 6" id="KW-0472">Membrane</keyword>
<dbReference type="InterPro" id="IPR021109">
    <property type="entry name" value="Peptidase_aspartic_dom_sf"/>
</dbReference>
<feature type="chain" id="PRO_5020825700" description="Peptidase A1 domain-containing protein" evidence="7">
    <location>
        <begin position="26"/>
        <end position="723"/>
    </location>
</feature>
<reference evidence="9 10" key="1">
    <citation type="submission" date="2017-03" db="EMBL/GenBank/DDBJ databases">
        <title>Genomes of endolithic fungi from Antarctica.</title>
        <authorList>
            <person name="Coleine C."/>
            <person name="Masonjones S."/>
            <person name="Stajich J.E."/>
        </authorList>
    </citation>
    <scope>NUCLEOTIDE SEQUENCE [LARGE SCALE GENOMIC DNA]</scope>
    <source>
        <strain evidence="9 10">CCFEE 5311</strain>
    </source>
</reference>
<comment type="subcellular location">
    <subcellularLocation>
        <location evidence="1">Membrane</location>
        <topology evidence="1">Single-pass membrane protein</topology>
    </subcellularLocation>
</comment>
<feature type="compositionally biased region" description="Polar residues" evidence="5">
    <location>
        <begin position="549"/>
        <end position="567"/>
    </location>
</feature>
<feature type="signal peptide" evidence="7">
    <location>
        <begin position="1"/>
        <end position="25"/>
    </location>
</feature>
<feature type="compositionally biased region" description="Polar residues" evidence="5">
    <location>
        <begin position="573"/>
        <end position="604"/>
    </location>
</feature>
<dbReference type="AlphaFoldDB" id="A0A4U0USN8"/>
<evidence type="ECO:0000256" key="2">
    <source>
        <dbReference type="ARBA" id="ARBA00022692"/>
    </source>
</evidence>
<evidence type="ECO:0000313" key="10">
    <source>
        <dbReference type="Proteomes" id="UP000310066"/>
    </source>
</evidence>
<dbReference type="CDD" id="cd05471">
    <property type="entry name" value="pepsin_like"/>
    <property type="match status" value="1"/>
</dbReference>
<dbReference type="GO" id="GO:0071944">
    <property type="term" value="C:cell periphery"/>
    <property type="evidence" value="ECO:0007669"/>
    <property type="project" value="UniProtKB-ARBA"/>
</dbReference>
<keyword evidence="3 6" id="KW-1133">Transmembrane helix</keyword>
<feature type="domain" description="Peptidase A1" evidence="8">
    <location>
        <begin position="58"/>
        <end position="406"/>
    </location>
</feature>
<evidence type="ECO:0000256" key="3">
    <source>
        <dbReference type="ARBA" id="ARBA00022989"/>
    </source>
</evidence>
<gene>
    <name evidence="9" type="ORF">B0A54_10753</name>
</gene>
<evidence type="ECO:0000256" key="4">
    <source>
        <dbReference type="ARBA" id="ARBA00023136"/>
    </source>
</evidence>
<evidence type="ECO:0000256" key="6">
    <source>
        <dbReference type="SAM" id="Phobius"/>
    </source>
</evidence>
<feature type="region of interest" description="Disordered" evidence="5">
    <location>
        <begin position="520"/>
        <end position="607"/>
    </location>
</feature>
<proteinExistence type="predicted"/>
<dbReference type="SUPFAM" id="SSF50630">
    <property type="entry name" value="Acid proteases"/>
    <property type="match status" value="1"/>
</dbReference>
<evidence type="ECO:0000256" key="5">
    <source>
        <dbReference type="SAM" id="MobiDB-lite"/>
    </source>
</evidence>
<evidence type="ECO:0000256" key="1">
    <source>
        <dbReference type="ARBA" id="ARBA00004167"/>
    </source>
</evidence>
<dbReference type="Proteomes" id="UP000310066">
    <property type="component" value="Unassembled WGS sequence"/>
</dbReference>
<feature type="compositionally biased region" description="Polar residues" evidence="5">
    <location>
        <begin position="704"/>
        <end position="723"/>
    </location>
</feature>
<evidence type="ECO:0000313" key="9">
    <source>
        <dbReference type="EMBL" id="TKA38462.1"/>
    </source>
</evidence>
<dbReference type="Pfam" id="PF00026">
    <property type="entry name" value="Asp"/>
    <property type="match status" value="1"/>
</dbReference>
<dbReference type="InterPro" id="IPR051694">
    <property type="entry name" value="Immunoregulatory_rcpt-like"/>
</dbReference>
<dbReference type="OrthoDB" id="4074350at2759"/>
<feature type="region of interest" description="Disordered" evidence="5">
    <location>
        <begin position="641"/>
        <end position="723"/>
    </location>
</feature>
<comment type="caution">
    <text evidence="9">The sequence shown here is derived from an EMBL/GenBank/DDBJ whole genome shotgun (WGS) entry which is preliminary data.</text>
</comment>